<dbReference type="InterPro" id="IPR020422">
    <property type="entry name" value="TYR_PHOSPHATASE_DUAL_dom"/>
</dbReference>
<gene>
    <name evidence="12" type="ORF">DASB73_043000</name>
</gene>
<keyword evidence="4" id="KW-0963">Cytoplasm</keyword>
<dbReference type="EC" id="3.1.3.48" evidence="3"/>
<accession>A0AAV5RQD9</accession>
<protein>
    <recommendedName>
        <fullName evidence="9">Putative tyrosine-protein phosphatase OCA1</fullName>
        <ecNumber evidence="3">3.1.3.48</ecNumber>
    </recommendedName>
</protein>
<evidence type="ECO:0000313" key="12">
    <source>
        <dbReference type="EMBL" id="GMM53337.1"/>
    </source>
</evidence>
<keyword evidence="7" id="KW-0346">Stress response</keyword>
<keyword evidence="5" id="KW-0378">Hydrolase</keyword>
<dbReference type="PANTHER" id="PTHR31126">
    <property type="entry name" value="TYROSINE-PROTEIN PHOSPHATASE"/>
    <property type="match status" value="1"/>
</dbReference>
<evidence type="ECO:0000256" key="6">
    <source>
        <dbReference type="ARBA" id="ARBA00022912"/>
    </source>
</evidence>
<feature type="domain" description="Tyrosine-protein phosphatase" evidence="11">
    <location>
        <begin position="10"/>
        <end position="169"/>
    </location>
</feature>
<evidence type="ECO:0000256" key="3">
    <source>
        <dbReference type="ARBA" id="ARBA00013064"/>
    </source>
</evidence>
<keyword evidence="6" id="KW-0904">Protein phosphatase</keyword>
<dbReference type="FunFam" id="3.90.190.10:FF:000035">
    <property type="entry name" value="Tyrosine phosphatase, putative"/>
    <property type="match status" value="1"/>
</dbReference>
<dbReference type="PROSITE" id="PS50054">
    <property type="entry name" value="TYR_PHOSPHATASE_DUAL"/>
    <property type="match status" value="1"/>
</dbReference>
<dbReference type="InterPro" id="IPR020428">
    <property type="entry name" value="PFA-DSPs"/>
</dbReference>
<evidence type="ECO:0000256" key="10">
    <source>
        <dbReference type="ARBA" id="ARBA00051722"/>
    </source>
</evidence>
<dbReference type="Pfam" id="PF03162">
    <property type="entry name" value="Y_phosphatase2"/>
    <property type="match status" value="1"/>
</dbReference>
<evidence type="ECO:0000259" key="11">
    <source>
        <dbReference type="PROSITE" id="PS50054"/>
    </source>
</evidence>
<dbReference type="Gene3D" id="3.90.190.10">
    <property type="entry name" value="Protein tyrosine phosphatase superfamily"/>
    <property type="match status" value="1"/>
</dbReference>
<reference evidence="12 13" key="1">
    <citation type="journal article" date="2023" name="Elife">
        <title>Identification of key yeast species and microbe-microbe interactions impacting larval growth of Drosophila in the wild.</title>
        <authorList>
            <person name="Mure A."/>
            <person name="Sugiura Y."/>
            <person name="Maeda R."/>
            <person name="Honda K."/>
            <person name="Sakurai N."/>
            <person name="Takahashi Y."/>
            <person name="Watada M."/>
            <person name="Katoh T."/>
            <person name="Gotoh A."/>
            <person name="Gotoh Y."/>
            <person name="Taniguchi I."/>
            <person name="Nakamura K."/>
            <person name="Hayashi T."/>
            <person name="Katayama T."/>
            <person name="Uemura T."/>
            <person name="Hattori Y."/>
        </authorList>
    </citation>
    <scope>NUCLEOTIDE SEQUENCE [LARGE SCALE GENOMIC DNA]</scope>
    <source>
        <strain evidence="12 13">SB-73</strain>
    </source>
</reference>
<dbReference type="GO" id="GO:0005737">
    <property type="term" value="C:cytoplasm"/>
    <property type="evidence" value="ECO:0007669"/>
    <property type="project" value="UniProtKB-SubCell"/>
</dbReference>
<dbReference type="PANTHER" id="PTHR31126:SF8">
    <property type="entry name" value="TYROSINE-PROTEIN PHOSPHATASE OCA1-RELATED"/>
    <property type="match status" value="1"/>
</dbReference>
<dbReference type="GO" id="GO:0004725">
    <property type="term" value="F:protein tyrosine phosphatase activity"/>
    <property type="evidence" value="ECO:0007669"/>
    <property type="project" value="UniProtKB-EC"/>
</dbReference>
<dbReference type="EMBL" id="BTGC01000008">
    <property type="protein sequence ID" value="GMM53337.1"/>
    <property type="molecule type" value="Genomic_DNA"/>
</dbReference>
<evidence type="ECO:0000256" key="7">
    <source>
        <dbReference type="ARBA" id="ARBA00023016"/>
    </source>
</evidence>
<comment type="function">
    <text evidence="8">Putative tyrosine-protein phosphatase required for protection against superoxide stress.</text>
</comment>
<evidence type="ECO:0000256" key="8">
    <source>
        <dbReference type="ARBA" id="ARBA00037204"/>
    </source>
</evidence>
<evidence type="ECO:0000256" key="1">
    <source>
        <dbReference type="ARBA" id="ARBA00004496"/>
    </source>
</evidence>
<evidence type="ECO:0000256" key="5">
    <source>
        <dbReference type="ARBA" id="ARBA00022801"/>
    </source>
</evidence>
<dbReference type="AlphaFoldDB" id="A0AAV5RQD9"/>
<evidence type="ECO:0000256" key="9">
    <source>
        <dbReference type="ARBA" id="ARBA00039934"/>
    </source>
</evidence>
<evidence type="ECO:0000256" key="2">
    <source>
        <dbReference type="ARBA" id="ARBA00009580"/>
    </source>
</evidence>
<comment type="subcellular location">
    <subcellularLocation>
        <location evidence="1">Cytoplasm</location>
    </subcellularLocation>
</comment>
<name>A0AAV5RQD9_STABA</name>
<organism evidence="12 13">
    <name type="scientific">Starmerella bacillaris</name>
    <name type="common">Yeast</name>
    <name type="synonym">Candida zemplinina</name>
    <dbReference type="NCBI Taxonomy" id="1247836"/>
    <lineage>
        <taxon>Eukaryota</taxon>
        <taxon>Fungi</taxon>
        <taxon>Dikarya</taxon>
        <taxon>Ascomycota</taxon>
        <taxon>Saccharomycotina</taxon>
        <taxon>Dipodascomycetes</taxon>
        <taxon>Dipodascales</taxon>
        <taxon>Trichomonascaceae</taxon>
        <taxon>Starmerella</taxon>
    </lineage>
</organism>
<dbReference type="SUPFAM" id="SSF52799">
    <property type="entry name" value="(Phosphotyrosine protein) phosphatases II"/>
    <property type="match status" value="1"/>
</dbReference>
<comment type="caution">
    <text evidence="12">The sequence shown here is derived from an EMBL/GenBank/DDBJ whole genome shotgun (WGS) entry which is preliminary data.</text>
</comment>
<evidence type="ECO:0000313" key="13">
    <source>
        <dbReference type="Proteomes" id="UP001362899"/>
    </source>
</evidence>
<comment type="similarity">
    <text evidence="2">Belongs to the protein-tyrosine phosphatase family.</text>
</comment>
<dbReference type="Proteomes" id="UP001362899">
    <property type="component" value="Unassembled WGS sequence"/>
</dbReference>
<keyword evidence="13" id="KW-1185">Reference proteome</keyword>
<sequence length="182" mass="20704">MSAKYVPPANFAPVEQHLYRSAAPRPINFPFLKLLDIKTIIWLNVEDPSDELLDFIDAHDINLEHLGLLTKKVKPWDPISDKVVQEALTILMNIQIYPVLICCSMGRHRTGAVIGCLRKLQGWSFASLVDEYQRFTGIAGERSNVELLVENFSLVPLKQLLKIKANSNEPVPQWFDLHSDLE</sequence>
<proteinExistence type="inferred from homology"/>
<dbReference type="InterPro" id="IPR029021">
    <property type="entry name" value="Prot-tyrosine_phosphatase-like"/>
</dbReference>
<comment type="catalytic activity">
    <reaction evidence="10">
        <text>O-phospho-L-tyrosyl-[protein] + H2O = L-tyrosyl-[protein] + phosphate</text>
        <dbReference type="Rhea" id="RHEA:10684"/>
        <dbReference type="Rhea" id="RHEA-COMP:10136"/>
        <dbReference type="Rhea" id="RHEA-COMP:20101"/>
        <dbReference type="ChEBI" id="CHEBI:15377"/>
        <dbReference type="ChEBI" id="CHEBI:43474"/>
        <dbReference type="ChEBI" id="CHEBI:46858"/>
        <dbReference type="ChEBI" id="CHEBI:61978"/>
        <dbReference type="EC" id="3.1.3.48"/>
    </reaction>
</comment>
<dbReference type="InterPro" id="IPR004861">
    <property type="entry name" value="Siw14-like"/>
</dbReference>
<evidence type="ECO:0000256" key="4">
    <source>
        <dbReference type="ARBA" id="ARBA00022490"/>
    </source>
</evidence>
<dbReference type="PRINTS" id="PR01911">
    <property type="entry name" value="PFDSPHPHTASE"/>
</dbReference>